<name>A0ABN9TBV0_9DINO</name>
<sequence length="167" mass="18201">MHKSNWLEGLLWAASTSALPMAMAALMLINVRRFVSHRVGVMPQFFCAASTARSSRRPSSLSSMWPHFSIAHGKQFCRRWFIAVRSARHALLHCCARSSGNNVQDVPFGGVPDSDVQQMIWGNGVAKQPDVQDGLNPNLAATQAGLLEAYLGDNLLGRLAGIAPSMR</sequence>
<proteinExistence type="predicted"/>
<protein>
    <submittedName>
        <fullName evidence="1">Uncharacterized protein</fullName>
    </submittedName>
</protein>
<dbReference type="EMBL" id="CAUYUJ010014556">
    <property type="protein sequence ID" value="CAK0843167.1"/>
    <property type="molecule type" value="Genomic_DNA"/>
</dbReference>
<dbReference type="Proteomes" id="UP001189429">
    <property type="component" value="Unassembled WGS sequence"/>
</dbReference>
<reference evidence="1" key="1">
    <citation type="submission" date="2023-10" db="EMBL/GenBank/DDBJ databases">
        <authorList>
            <person name="Chen Y."/>
            <person name="Shah S."/>
            <person name="Dougan E. K."/>
            <person name="Thang M."/>
            <person name="Chan C."/>
        </authorList>
    </citation>
    <scope>NUCLEOTIDE SEQUENCE [LARGE SCALE GENOMIC DNA]</scope>
</reference>
<comment type="caution">
    <text evidence="1">The sequence shown here is derived from an EMBL/GenBank/DDBJ whole genome shotgun (WGS) entry which is preliminary data.</text>
</comment>
<gene>
    <name evidence="1" type="ORF">PCOR1329_LOCUS37600</name>
</gene>
<keyword evidence="2" id="KW-1185">Reference proteome</keyword>
<evidence type="ECO:0000313" key="1">
    <source>
        <dbReference type="EMBL" id="CAK0843167.1"/>
    </source>
</evidence>
<evidence type="ECO:0000313" key="2">
    <source>
        <dbReference type="Proteomes" id="UP001189429"/>
    </source>
</evidence>
<accession>A0ABN9TBV0</accession>
<organism evidence="1 2">
    <name type="scientific">Prorocentrum cordatum</name>
    <dbReference type="NCBI Taxonomy" id="2364126"/>
    <lineage>
        <taxon>Eukaryota</taxon>
        <taxon>Sar</taxon>
        <taxon>Alveolata</taxon>
        <taxon>Dinophyceae</taxon>
        <taxon>Prorocentrales</taxon>
        <taxon>Prorocentraceae</taxon>
        <taxon>Prorocentrum</taxon>
    </lineage>
</organism>